<dbReference type="AlphaFoldDB" id="A0A4V1J1B3"/>
<evidence type="ECO:0000256" key="5">
    <source>
        <dbReference type="SAM" id="MobiDB-lite"/>
    </source>
</evidence>
<proteinExistence type="predicted"/>
<name>A0A4V1J1B3_9FUNG</name>
<gene>
    <name evidence="9" type="ORF">SYNPS1DRAFT_29777</name>
</gene>
<sequence length="354" mass="37626">MTRTSILAVAGIACLLAATATARPEESAANAPVAVDLATPDQCDFPFFHRQKWWSSCITLSSSNGKPWCQLKKGLYSVSTSNNATAYCDPKKITPPRASHNGVVHDCLVQTVGNETYTGCSGQKKEGPFLCKVNANGKDDFGKCLTLKVQLDSVEGDDAKAALAGPVRAAEPEGNSSLNTIVTVTVTVGAVALLAGLFVYRRRQSQQNASTPHQDKDMHEASMSTTTPKIAISAPQMAAAATATTLSDLTYSQYTSTANNSNSQVLSPTQFEEFIYPVVNTYTPTLGDELEIQPGDKVSILIEYDDGWCQGVNHTRGGLKGVFPRHCVDMTAGVPIDDSTTRTSANTSSAGYNA</sequence>
<dbReference type="InterPro" id="IPR036943">
    <property type="entry name" value="FN_type2_sf"/>
</dbReference>
<protein>
    <recommendedName>
        <fullName evidence="8">SH3 domain-containing protein</fullName>
    </recommendedName>
</protein>
<dbReference type="PROSITE" id="PS50002">
    <property type="entry name" value="SH3"/>
    <property type="match status" value="1"/>
</dbReference>
<dbReference type="InterPro" id="IPR000562">
    <property type="entry name" value="FN_type2_dom"/>
</dbReference>
<evidence type="ECO:0000313" key="10">
    <source>
        <dbReference type="Proteomes" id="UP000278143"/>
    </source>
</evidence>
<keyword evidence="6" id="KW-0472">Membrane</keyword>
<reference evidence="10" key="1">
    <citation type="journal article" date="2018" name="Nat. Microbiol.">
        <title>Leveraging single-cell genomics to expand the fungal tree of life.</title>
        <authorList>
            <person name="Ahrendt S.R."/>
            <person name="Quandt C.A."/>
            <person name="Ciobanu D."/>
            <person name="Clum A."/>
            <person name="Salamov A."/>
            <person name="Andreopoulos B."/>
            <person name="Cheng J.F."/>
            <person name="Woyke T."/>
            <person name="Pelin A."/>
            <person name="Henrissat B."/>
            <person name="Reynolds N.K."/>
            <person name="Benny G.L."/>
            <person name="Smith M.E."/>
            <person name="James T.Y."/>
            <person name="Grigoriev I.V."/>
        </authorList>
    </citation>
    <scope>NUCLEOTIDE SEQUENCE [LARGE SCALE GENOMIC DNA]</scope>
    <source>
        <strain evidence="10">Benny S71-1</strain>
    </source>
</reference>
<evidence type="ECO:0000256" key="2">
    <source>
        <dbReference type="ARBA" id="ARBA00022737"/>
    </source>
</evidence>
<evidence type="ECO:0000256" key="7">
    <source>
        <dbReference type="SAM" id="SignalP"/>
    </source>
</evidence>
<dbReference type="SMART" id="SM00326">
    <property type="entry name" value="SH3"/>
    <property type="match status" value="1"/>
</dbReference>
<feature type="transmembrane region" description="Helical" evidence="6">
    <location>
        <begin position="181"/>
        <end position="200"/>
    </location>
</feature>
<feature type="domain" description="SH3" evidence="8">
    <location>
        <begin position="271"/>
        <end position="333"/>
    </location>
</feature>
<dbReference type="InterPro" id="IPR013806">
    <property type="entry name" value="Kringle-like"/>
</dbReference>
<evidence type="ECO:0000256" key="6">
    <source>
        <dbReference type="SAM" id="Phobius"/>
    </source>
</evidence>
<evidence type="ECO:0000256" key="4">
    <source>
        <dbReference type="PROSITE-ProRule" id="PRU00192"/>
    </source>
</evidence>
<keyword evidence="6" id="KW-0812">Transmembrane</keyword>
<accession>A0A4V1J1B3</accession>
<keyword evidence="10" id="KW-1185">Reference proteome</keyword>
<dbReference type="Gene3D" id="2.10.10.10">
    <property type="entry name" value="Fibronectin, type II, collagen-binding"/>
    <property type="match status" value="1"/>
</dbReference>
<dbReference type="EMBL" id="KZ990212">
    <property type="protein sequence ID" value="RKP24459.1"/>
    <property type="molecule type" value="Genomic_DNA"/>
</dbReference>
<keyword evidence="6" id="KW-1133">Transmembrane helix</keyword>
<dbReference type="Pfam" id="PF14604">
    <property type="entry name" value="SH3_9"/>
    <property type="match status" value="1"/>
</dbReference>
<evidence type="ECO:0000259" key="8">
    <source>
        <dbReference type="PROSITE" id="PS50002"/>
    </source>
</evidence>
<dbReference type="SUPFAM" id="SSF50044">
    <property type="entry name" value="SH3-domain"/>
    <property type="match status" value="1"/>
</dbReference>
<dbReference type="SUPFAM" id="SSF57440">
    <property type="entry name" value="Kringle-like"/>
    <property type="match status" value="1"/>
</dbReference>
<evidence type="ECO:0000313" key="9">
    <source>
        <dbReference type="EMBL" id="RKP24459.1"/>
    </source>
</evidence>
<dbReference type="Pfam" id="PF00040">
    <property type="entry name" value="fn2"/>
    <property type="match status" value="1"/>
</dbReference>
<dbReference type="InterPro" id="IPR001452">
    <property type="entry name" value="SH3_domain"/>
</dbReference>
<organism evidence="9 10">
    <name type="scientific">Syncephalis pseudoplumigaleata</name>
    <dbReference type="NCBI Taxonomy" id="1712513"/>
    <lineage>
        <taxon>Eukaryota</taxon>
        <taxon>Fungi</taxon>
        <taxon>Fungi incertae sedis</taxon>
        <taxon>Zoopagomycota</taxon>
        <taxon>Zoopagomycotina</taxon>
        <taxon>Zoopagomycetes</taxon>
        <taxon>Zoopagales</taxon>
        <taxon>Piptocephalidaceae</taxon>
        <taxon>Syncephalis</taxon>
    </lineage>
</organism>
<keyword evidence="3" id="KW-1015">Disulfide bond</keyword>
<evidence type="ECO:0000256" key="3">
    <source>
        <dbReference type="ARBA" id="ARBA00023157"/>
    </source>
</evidence>
<feature type="signal peptide" evidence="7">
    <location>
        <begin position="1"/>
        <end position="22"/>
    </location>
</feature>
<dbReference type="Gene3D" id="2.30.30.40">
    <property type="entry name" value="SH3 Domains"/>
    <property type="match status" value="1"/>
</dbReference>
<keyword evidence="2" id="KW-0677">Repeat</keyword>
<evidence type="ECO:0000256" key="1">
    <source>
        <dbReference type="ARBA" id="ARBA00022443"/>
    </source>
</evidence>
<keyword evidence="1 4" id="KW-0728">SH3 domain</keyword>
<keyword evidence="7" id="KW-0732">Signal</keyword>
<dbReference type="OrthoDB" id="5340910at2759"/>
<dbReference type="InterPro" id="IPR036028">
    <property type="entry name" value="SH3-like_dom_sf"/>
</dbReference>
<feature type="chain" id="PRO_5020368077" description="SH3 domain-containing protein" evidence="7">
    <location>
        <begin position="23"/>
        <end position="354"/>
    </location>
</feature>
<feature type="region of interest" description="Disordered" evidence="5">
    <location>
        <begin position="206"/>
        <end position="226"/>
    </location>
</feature>
<dbReference type="Proteomes" id="UP000278143">
    <property type="component" value="Unassembled WGS sequence"/>
</dbReference>